<gene>
    <name evidence="1" type="ORF">QCN29_30140</name>
</gene>
<dbReference type="Proteomes" id="UP001223144">
    <property type="component" value="Unassembled WGS sequence"/>
</dbReference>
<dbReference type="RefSeq" id="WP_279932144.1">
    <property type="nucleotide sequence ID" value="NZ_JARWBG010000053.1"/>
</dbReference>
<keyword evidence="2" id="KW-1185">Reference proteome</keyword>
<comment type="caution">
    <text evidence="1">The sequence shown here is derived from an EMBL/GenBank/DDBJ whole genome shotgun (WGS) entry which is preliminary data.</text>
</comment>
<proteinExistence type="predicted"/>
<name>A0ABT6HX36_9ACTN</name>
<sequence>MLAVLVIVGFSVRAPVKDWWLAREACGGKLPGGDLETVRTDARLGAEEESFDKELGRYQCVLTNDEGKVVVAVDAYLDGRDRDREIRRIGASGQPHAVLPGGLPGFEAQKSRVYLMPKCPRRAKGSWGKHHRLLVRTWTYFAESREEKAAMLRLAVRMTNEMTGKLGCGGEPLPAPEDGAVPDTGKFVPRAQAKGTACNALATTRGLAEGRNGEVRIAIADGGVVGRCTLHAPKKASDNRFRPKDNQRPGKPLVELTSWLGTWGGDMREMGSGPDPLPMGEGAVWKPALTADRAWAVAKCGGENAGFAAHWGYDYSYREEGEKVEPPTEAEREEQRVLLREYVATFAKDQVRRGNCTGLQLPENP</sequence>
<accession>A0ABT6HX36</accession>
<evidence type="ECO:0000313" key="1">
    <source>
        <dbReference type="EMBL" id="MDH2392965.1"/>
    </source>
</evidence>
<evidence type="ECO:0000313" key="2">
    <source>
        <dbReference type="Proteomes" id="UP001223144"/>
    </source>
</evidence>
<organism evidence="1 2">
    <name type="scientific">Streptomyces chengmaiensis</name>
    <dbReference type="NCBI Taxonomy" id="3040919"/>
    <lineage>
        <taxon>Bacteria</taxon>
        <taxon>Bacillati</taxon>
        <taxon>Actinomycetota</taxon>
        <taxon>Actinomycetes</taxon>
        <taxon>Kitasatosporales</taxon>
        <taxon>Streptomycetaceae</taxon>
        <taxon>Streptomyces</taxon>
    </lineage>
</organism>
<reference evidence="1 2" key="1">
    <citation type="submission" date="2023-04" db="EMBL/GenBank/DDBJ databases">
        <title>Streptomyces chengmaiensis sp. nov. isolated from the stem of mangrove plant in Hainan.</title>
        <authorList>
            <person name="Huang X."/>
            <person name="Zhou S."/>
            <person name="Chu X."/>
            <person name="Xie Y."/>
            <person name="Lin Y."/>
        </authorList>
    </citation>
    <scope>NUCLEOTIDE SEQUENCE [LARGE SCALE GENOMIC DNA]</scope>
    <source>
        <strain evidence="1 2">HNM0663</strain>
    </source>
</reference>
<dbReference type="EMBL" id="JARWBG010000053">
    <property type="protein sequence ID" value="MDH2392965.1"/>
    <property type="molecule type" value="Genomic_DNA"/>
</dbReference>
<protein>
    <submittedName>
        <fullName evidence="1">Uncharacterized protein</fullName>
    </submittedName>
</protein>